<dbReference type="EMBL" id="CP104003">
    <property type="protein sequence ID" value="UWM55666.1"/>
    <property type="molecule type" value="Genomic_DNA"/>
</dbReference>
<dbReference type="GeneID" id="74941780"/>
<dbReference type="Proteomes" id="UP001057580">
    <property type="component" value="Chromosome"/>
</dbReference>
<evidence type="ECO:0000313" key="3">
    <source>
        <dbReference type="Proteomes" id="UP001057580"/>
    </source>
</evidence>
<keyword evidence="3" id="KW-1185">Reference proteome</keyword>
<keyword evidence="1" id="KW-1133">Transmembrane helix</keyword>
<keyword evidence="1" id="KW-0812">Transmembrane</keyword>
<organism evidence="2 3">
    <name type="scientific">Salinirubellus salinus</name>
    <dbReference type="NCBI Taxonomy" id="1364945"/>
    <lineage>
        <taxon>Archaea</taxon>
        <taxon>Methanobacteriati</taxon>
        <taxon>Methanobacteriota</taxon>
        <taxon>Stenosarchaea group</taxon>
        <taxon>Halobacteria</taxon>
        <taxon>Halobacteriales</taxon>
        <taxon>Natronomonadaceae</taxon>
        <taxon>Salinirubellus</taxon>
    </lineage>
</organism>
<name>A0A9E7U977_9EURY</name>
<dbReference type="KEGG" id="ssai:N0B31_05120"/>
<sequence length="88" mass="9281">MVNAYTLLTALATLVVGYMGVRQLRDPEWAAQQSASFSADRRGEAVDPDEVAPKDDAVARARTGAKVMLGVAAFFGLLTLLQVIGTVG</sequence>
<dbReference type="AlphaFoldDB" id="A0A9E7U977"/>
<reference evidence="2" key="1">
    <citation type="submission" date="2022-09" db="EMBL/GenBank/DDBJ databases">
        <title>Diverse halophilic archaea isolated from saline environments.</title>
        <authorList>
            <person name="Cui H.-L."/>
        </authorList>
    </citation>
    <scope>NUCLEOTIDE SEQUENCE</scope>
    <source>
        <strain evidence="2">ZS-35-S2</strain>
    </source>
</reference>
<evidence type="ECO:0000313" key="2">
    <source>
        <dbReference type="EMBL" id="UWM55666.1"/>
    </source>
</evidence>
<protein>
    <submittedName>
        <fullName evidence="2">Uncharacterized protein</fullName>
    </submittedName>
</protein>
<keyword evidence="1" id="KW-0472">Membrane</keyword>
<proteinExistence type="predicted"/>
<gene>
    <name evidence="2" type="ORF">N0B31_05120</name>
</gene>
<feature type="transmembrane region" description="Helical" evidence="1">
    <location>
        <begin position="67"/>
        <end position="85"/>
    </location>
</feature>
<evidence type="ECO:0000256" key="1">
    <source>
        <dbReference type="SAM" id="Phobius"/>
    </source>
</evidence>
<accession>A0A9E7U977</accession>
<dbReference type="RefSeq" id="WP_260594770.1">
    <property type="nucleotide sequence ID" value="NZ_CP104003.1"/>
</dbReference>